<reference evidence="1" key="1">
    <citation type="journal article" date="2014" name="Front. Microbiol.">
        <title>High frequency of phylogenetically diverse reductive dehalogenase-homologous genes in deep subseafloor sedimentary metagenomes.</title>
        <authorList>
            <person name="Kawai M."/>
            <person name="Futagami T."/>
            <person name="Toyoda A."/>
            <person name="Takaki Y."/>
            <person name="Nishi S."/>
            <person name="Hori S."/>
            <person name="Arai W."/>
            <person name="Tsubouchi T."/>
            <person name="Morono Y."/>
            <person name="Uchiyama I."/>
            <person name="Ito T."/>
            <person name="Fujiyama A."/>
            <person name="Inagaki F."/>
            <person name="Takami H."/>
        </authorList>
    </citation>
    <scope>NUCLEOTIDE SEQUENCE</scope>
    <source>
        <strain evidence="1">Expedition CK06-06</strain>
    </source>
</reference>
<sequence length="47" mass="5427">DQRTFVWGSNGRKLMNVPFDENPYSAFAAFLKTDEGVEIYKSIDKKL</sequence>
<evidence type="ECO:0000313" key="1">
    <source>
        <dbReference type="EMBL" id="GAI74565.1"/>
    </source>
</evidence>
<accession>X1SGN9</accession>
<gene>
    <name evidence="1" type="ORF">S12H4_25473</name>
</gene>
<comment type="caution">
    <text evidence="1">The sequence shown here is derived from an EMBL/GenBank/DDBJ whole genome shotgun (WGS) entry which is preliminary data.</text>
</comment>
<feature type="non-terminal residue" evidence="1">
    <location>
        <position position="1"/>
    </location>
</feature>
<dbReference type="AlphaFoldDB" id="X1SGN9"/>
<name>X1SGN9_9ZZZZ</name>
<proteinExistence type="predicted"/>
<dbReference type="EMBL" id="BARW01014312">
    <property type="protein sequence ID" value="GAI74565.1"/>
    <property type="molecule type" value="Genomic_DNA"/>
</dbReference>
<protein>
    <submittedName>
        <fullName evidence="1">Uncharacterized protein</fullName>
    </submittedName>
</protein>
<organism evidence="1">
    <name type="scientific">marine sediment metagenome</name>
    <dbReference type="NCBI Taxonomy" id="412755"/>
    <lineage>
        <taxon>unclassified sequences</taxon>
        <taxon>metagenomes</taxon>
        <taxon>ecological metagenomes</taxon>
    </lineage>
</organism>